<dbReference type="EMBL" id="JAKOGI010000857">
    <property type="protein sequence ID" value="KAJ8429796.1"/>
    <property type="molecule type" value="Genomic_DNA"/>
</dbReference>
<dbReference type="OrthoDB" id="1436852at2759"/>
<organism evidence="2 3">
    <name type="scientific">Carnegiea gigantea</name>
    <dbReference type="NCBI Taxonomy" id="171969"/>
    <lineage>
        <taxon>Eukaryota</taxon>
        <taxon>Viridiplantae</taxon>
        <taxon>Streptophyta</taxon>
        <taxon>Embryophyta</taxon>
        <taxon>Tracheophyta</taxon>
        <taxon>Spermatophyta</taxon>
        <taxon>Magnoliopsida</taxon>
        <taxon>eudicotyledons</taxon>
        <taxon>Gunneridae</taxon>
        <taxon>Pentapetalae</taxon>
        <taxon>Caryophyllales</taxon>
        <taxon>Cactineae</taxon>
        <taxon>Cactaceae</taxon>
        <taxon>Cactoideae</taxon>
        <taxon>Echinocereeae</taxon>
        <taxon>Carnegiea</taxon>
    </lineage>
</organism>
<proteinExistence type="predicted"/>
<feature type="region of interest" description="Disordered" evidence="1">
    <location>
        <begin position="48"/>
        <end position="84"/>
    </location>
</feature>
<evidence type="ECO:0008006" key="4">
    <source>
        <dbReference type="Google" id="ProtNLM"/>
    </source>
</evidence>
<dbReference type="Proteomes" id="UP001153076">
    <property type="component" value="Unassembled WGS sequence"/>
</dbReference>
<evidence type="ECO:0000313" key="2">
    <source>
        <dbReference type="EMBL" id="KAJ8429796.1"/>
    </source>
</evidence>
<reference evidence="2" key="1">
    <citation type="submission" date="2022-04" db="EMBL/GenBank/DDBJ databases">
        <title>Carnegiea gigantea Genome sequencing and assembly v2.</title>
        <authorList>
            <person name="Copetti D."/>
            <person name="Sanderson M.J."/>
            <person name="Burquez A."/>
            <person name="Wojciechowski M.F."/>
        </authorList>
    </citation>
    <scope>NUCLEOTIDE SEQUENCE</scope>
    <source>
        <strain evidence="2">SGP5-SGP5p</strain>
        <tissue evidence="2">Aerial part</tissue>
    </source>
</reference>
<evidence type="ECO:0000256" key="1">
    <source>
        <dbReference type="SAM" id="MobiDB-lite"/>
    </source>
</evidence>
<evidence type="ECO:0000313" key="3">
    <source>
        <dbReference type="Proteomes" id="UP001153076"/>
    </source>
</evidence>
<accession>A0A9Q1Q670</accession>
<feature type="compositionally biased region" description="Pro residues" evidence="1">
    <location>
        <begin position="50"/>
        <end position="66"/>
    </location>
</feature>
<gene>
    <name evidence="2" type="ORF">Cgig2_015628</name>
</gene>
<sequence length="225" mass="25355">MRMSRPPIILRRIERPLDQTEVVDIMRGITTDAQSLPPGRAATQYRVRWPTPPLPLPPMQLTPVEPPGSRSRSKLSNPEGKSQELKKALDELADKGQIDHFLKKSMRFLRGEREATQLQPWDEECSTEVVATIVGGYVEGMIQLAWKAQLRGVQQVLTTEQGACMIVPTMVFGRRENPRFASPHNDPLVVEIKITSAIIRRILIDTGSSFDIITWDCLKKLTHPG</sequence>
<dbReference type="AlphaFoldDB" id="A0A9Q1Q670"/>
<comment type="caution">
    <text evidence="2">The sequence shown here is derived from an EMBL/GenBank/DDBJ whole genome shotgun (WGS) entry which is preliminary data.</text>
</comment>
<name>A0A9Q1Q670_9CARY</name>
<keyword evidence="3" id="KW-1185">Reference proteome</keyword>
<protein>
    <recommendedName>
        <fullName evidence="4">Gag-pol polyprotein</fullName>
    </recommendedName>
</protein>